<reference evidence="3 6" key="5">
    <citation type="submission" date="2020-02" db="EMBL/GenBank/DDBJ databases">
        <title>Newly sequenced genome of strain CSTR1 showed variability in Candidatus Kuenenia stuttgartiensis genomes.</title>
        <authorList>
            <person name="Ding C."/>
            <person name="Adrian L."/>
        </authorList>
    </citation>
    <scope>NUCLEOTIDE SEQUENCE [LARGE SCALE GENOMIC DNA]</scope>
    <source>
        <strain evidence="3 6">CSTR1</strain>
    </source>
</reference>
<dbReference type="AlphaFoldDB" id="Q1PV45"/>
<evidence type="ECO:0000313" key="4">
    <source>
        <dbReference type="EMBL" id="SOH04569.1"/>
    </source>
</evidence>
<dbReference type="Proteomes" id="UP000501926">
    <property type="component" value="Chromosome"/>
</dbReference>
<reference evidence="5" key="3">
    <citation type="submission" date="2017-10" db="EMBL/GenBank/DDBJ databases">
        <authorList>
            <person name="Frank J."/>
        </authorList>
    </citation>
    <scope>NUCLEOTIDE SEQUENCE [LARGE SCALE GENOMIC DNA]</scope>
</reference>
<reference evidence="2" key="2">
    <citation type="submission" date="2006-01" db="EMBL/GenBank/DDBJ databases">
        <authorList>
            <person name="Genoscope"/>
        </authorList>
    </citation>
    <scope>NUCLEOTIDE SEQUENCE</scope>
</reference>
<evidence type="ECO:0000313" key="5">
    <source>
        <dbReference type="Proteomes" id="UP000221734"/>
    </source>
</evidence>
<evidence type="ECO:0000313" key="3">
    <source>
        <dbReference type="EMBL" id="QII09465.1"/>
    </source>
</evidence>
<evidence type="ECO:0000313" key="6">
    <source>
        <dbReference type="Proteomes" id="UP000501926"/>
    </source>
</evidence>
<dbReference type="EMBL" id="CT573073">
    <property type="protein sequence ID" value="CAJ71108.1"/>
    <property type="molecule type" value="Genomic_DNA"/>
</dbReference>
<dbReference type="EMBL" id="LT934425">
    <property type="protein sequence ID" value="SOH04569.1"/>
    <property type="molecule type" value="Genomic_DNA"/>
</dbReference>
<keyword evidence="5" id="KW-1185">Reference proteome</keyword>
<accession>Q1PV45</accession>
<proteinExistence type="predicted"/>
<reference evidence="2" key="1">
    <citation type="journal article" date="2006" name="Nature">
        <title>Deciphering the evolution and metabolism of an anammox bacterium from a community genome.</title>
        <authorList>
            <person name="Strous M."/>
            <person name="Pelletier E."/>
            <person name="Mangenot S."/>
            <person name="Rattei T."/>
            <person name="Lehner A."/>
            <person name="Taylor M.W."/>
            <person name="Horn M."/>
            <person name="Daims H."/>
            <person name="Bartol-Mavel D."/>
            <person name="Wincker P."/>
            <person name="Barbe V."/>
            <person name="Fonknechten N."/>
            <person name="Vallenet D."/>
            <person name="Segurens B."/>
            <person name="Schenowitz-Truong C."/>
            <person name="Medigue C."/>
            <person name="Collingro A."/>
            <person name="Snel B."/>
            <person name="Dutilh B.E."/>
            <person name="OpDenCamp H.J.M."/>
            <person name="vanDerDrift C."/>
            <person name="Cirpus I."/>
            <person name="vanDePas-Schoonen K.T."/>
            <person name="Harhangi H.R."/>
            <person name="vanNiftrik L."/>
            <person name="Schmid M."/>
            <person name="Keltjens J."/>
            <person name="vanDeVossenberg J."/>
            <person name="Kartal B."/>
            <person name="Meier H."/>
            <person name="Frishman D."/>
            <person name="Huynen M.A."/>
            <person name="Mewes H."/>
            <person name="Weissenbach J."/>
            <person name="Jetten M.S.M."/>
            <person name="Wagner M."/>
            <person name="LePaslier D."/>
        </authorList>
    </citation>
    <scope>NUCLEOTIDE SEQUENCE</scope>
</reference>
<dbReference type="Proteomes" id="UP000221734">
    <property type="component" value="Chromosome Kuenenia_stuttgartiensis_MBR1"/>
</dbReference>
<evidence type="ECO:0000313" key="2">
    <source>
        <dbReference type="EMBL" id="CAJ71108.1"/>
    </source>
</evidence>
<protein>
    <submittedName>
        <fullName evidence="2">Uncharacterized protein</fullName>
    </submittedName>
</protein>
<reference evidence="4" key="4">
    <citation type="submission" date="2017-10" db="EMBL/GenBank/DDBJ databases">
        <authorList>
            <person name="Banno H."/>
            <person name="Chua N.-H."/>
        </authorList>
    </citation>
    <scope>NUCLEOTIDE SEQUENCE [LARGE SCALE GENOMIC DNA]</scope>
    <source>
        <strain evidence="4">Kuenenia_mbr1_ru-nijmegen</strain>
    </source>
</reference>
<name>Q1PV45_KUEST</name>
<gene>
    <name evidence="3" type="ORF">KsCSTR_00860</name>
    <name evidence="4" type="ORF">KSMBR1_2072</name>
    <name evidence="2" type="ORF">kustc0363</name>
</gene>
<dbReference type="EMBL" id="CP049055">
    <property type="protein sequence ID" value="QII09465.1"/>
    <property type="molecule type" value="Genomic_DNA"/>
</dbReference>
<organism evidence="2">
    <name type="scientific">Kuenenia stuttgartiensis</name>
    <dbReference type="NCBI Taxonomy" id="174633"/>
    <lineage>
        <taxon>Bacteria</taxon>
        <taxon>Pseudomonadati</taxon>
        <taxon>Planctomycetota</taxon>
        <taxon>Candidatus Brocadiia</taxon>
        <taxon>Candidatus Brocadiales</taxon>
        <taxon>Candidatus Brocadiaceae</taxon>
        <taxon>Candidatus Kuenenia</taxon>
    </lineage>
</organism>
<dbReference type="KEGG" id="kst:KSMBR1_2072"/>
<sequence>MNVERFIYSRTLTADYRWIVTSPLLSSKETHLLERFIDFFKKYRFAYAKAPLKPLFCINFPETTVLFTLQSSMFKDEFGRDIYSLEGICTGRIHRKILWKKMPEIVDNYTGVLNPWTDINFRKADNLVNNPSASYTLESLIPDRVPPQPQTESMEVLPESQTPSGTIIIPFVEEGLRKLKKTVNSSSFSPSNFAFGCTTDMLKAGQFRIIAYVDDKNRKESIGKPAERKKNKSPISGASDATVKITTENMQKIKEKRRFFTDEKWKKIVDRIRLVFLKK</sequence>
<feature type="region of interest" description="Disordered" evidence="1">
    <location>
        <begin position="221"/>
        <end position="240"/>
    </location>
</feature>
<evidence type="ECO:0000256" key="1">
    <source>
        <dbReference type="SAM" id="MobiDB-lite"/>
    </source>
</evidence>